<dbReference type="EMBL" id="BARU01010058">
    <property type="protein sequence ID" value="GAH44642.1"/>
    <property type="molecule type" value="Genomic_DNA"/>
</dbReference>
<gene>
    <name evidence="1" type="ORF">S03H2_19284</name>
</gene>
<evidence type="ECO:0000313" key="1">
    <source>
        <dbReference type="EMBL" id="GAH44642.1"/>
    </source>
</evidence>
<feature type="non-terminal residue" evidence="1">
    <location>
        <position position="1"/>
    </location>
</feature>
<sequence length="37" mass="4366">LESKSLSIKLVNHTEFFYHNKKILLNYLAFLDLGINE</sequence>
<reference evidence="1" key="1">
    <citation type="journal article" date="2014" name="Front. Microbiol.">
        <title>High frequency of phylogenetically diverse reductive dehalogenase-homologous genes in deep subseafloor sedimentary metagenomes.</title>
        <authorList>
            <person name="Kawai M."/>
            <person name="Futagami T."/>
            <person name="Toyoda A."/>
            <person name="Takaki Y."/>
            <person name="Nishi S."/>
            <person name="Hori S."/>
            <person name="Arai W."/>
            <person name="Tsubouchi T."/>
            <person name="Morono Y."/>
            <person name="Uchiyama I."/>
            <person name="Ito T."/>
            <person name="Fujiyama A."/>
            <person name="Inagaki F."/>
            <person name="Takami H."/>
        </authorList>
    </citation>
    <scope>NUCLEOTIDE SEQUENCE</scope>
    <source>
        <strain evidence="1">Expedition CK06-06</strain>
    </source>
</reference>
<dbReference type="AlphaFoldDB" id="X1FI57"/>
<accession>X1FI57</accession>
<proteinExistence type="predicted"/>
<organism evidence="1">
    <name type="scientific">marine sediment metagenome</name>
    <dbReference type="NCBI Taxonomy" id="412755"/>
    <lineage>
        <taxon>unclassified sequences</taxon>
        <taxon>metagenomes</taxon>
        <taxon>ecological metagenomes</taxon>
    </lineage>
</organism>
<comment type="caution">
    <text evidence="1">The sequence shown here is derived from an EMBL/GenBank/DDBJ whole genome shotgun (WGS) entry which is preliminary data.</text>
</comment>
<name>X1FI57_9ZZZZ</name>
<protein>
    <submittedName>
        <fullName evidence="1">Uncharacterized protein</fullName>
    </submittedName>
</protein>